<feature type="domain" description="Thioredoxin-like fold" evidence="6">
    <location>
        <begin position="33"/>
        <end position="199"/>
    </location>
</feature>
<evidence type="ECO:0000259" key="6">
    <source>
        <dbReference type="Pfam" id="PF13462"/>
    </source>
</evidence>
<evidence type="ECO:0000313" key="8">
    <source>
        <dbReference type="Proteomes" id="UP000214746"/>
    </source>
</evidence>
<keyword evidence="3" id="KW-0560">Oxidoreductase</keyword>
<dbReference type="PANTHER" id="PTHR13887:SF14">
    <property type="entry name" value="DISULFIDE BOND FORMATION PROTEIN D"/>
    <property type="match status" value="1"/>
</dbReference>
<proteinExistence type="inferred from homology"/>
<dbReference type="Pfam" id="PF13462">
    <property type="entry name" value="Thioredoxin_4"/>
    <property type="match status" value="1"/>
</dbReference>
<accession>A0A2W1NAB3</accession>
<name>A0A2W1NAB3_PAEXE</name>
<gene>
    <name evidence="7" type="ORF">CBW46_011205</name>
</gene>
<comment type="similarity">
    <text evidence="1">Belongs to the thioredoxin family. DsbA subfamily.</text>
</comment>
<evidence type="ECO:0000256" key="3">
    <source>
        <dbReference type="ARBA" id="ARBA00023002"/>
    </source>
</evidence>
<evidence type="ECO:0000313" key="7">
    <source>
        <dbReference type="EMBL" id="PZE20864.1"/>
    </source>
</evidence>
<evidence type="ECO:0000256" key="5">
    <source>
        <dbReference type="ARBA" id="ARBA00023284"/>
    </source>
</evidence>
<dbReference type="Gene3D" id="3.40.30.10">
    <property type="entry name" value="Glutaredoxin"/>
    <property type="match status" value="1"/>
</dbReference>
<evidence type="ECO:0000256" key="2">
    <source>
        <dbReference type="ARBA" id="ARBA00022729"/>
    </source>
</evidence>
<protein>
    <submittedName>
        <fullName evidence="7">DsbA family protein</fullName>
    </submittedName>
</protein>
<evidence type="ECO:0000256" key="1">
    <source>
        <dbReference type="ARBA" id="ARBA00005791"/>
    </source>
</evidence>
<comment type="caution">
    <text evidence="7">The sequence shown here is derived from an EMBL/GenBank/DDBJ whole genome shotgun (WGS) entry which is preliminary data.</text>
</comment>
<dbReference type="OrthoDB" id="117402at2"/>
<keyword evidence="2" id="KW-0732">Signal</keyword>
<keyword evidence="5" id="KW-0676">Redox-active center</keyword>
<reference evidence="7" key="1">
    <citation type="submission" date="2018-06" db="EMBL/GenBank/DDBJ databases">
        <title>Paenibacillus xerothermodurans sp. nov. an extremely dry heat resistant spore forming bacterium isolated from the soil of Cape Canaveral, Florida.</title>
        <authorList>
            <person name="Seuylemezian A."/>
            <person name="Kaur N."/>
            <person name="Patil P."/>
            <person name="Patil P."/>
            <person name="Mayilraj S."/>
            <person name="Vaishampayan P."/>
        </authorList>
    </citation>
    <scope>NUCLEOTIDE SEQUENCE [LARGE SCALE GENOMIC DNA]</scope>
    <source>
        <strain evidence="7">ATCC 27380</strain>
    </source>
</reference>
<dbReference type="EMBL" id="NHRJ02000005">
    <property type="protein sequence ID" value="PZE20864.1"/>
    <property type="molecule type" value="Genomic_DNA"/>
</dbReference>
<sequence length="205" mass="22997">MWSTVAFVAAVIAALIIFSPKAAPTEMPYDKLPVLGNKNAPVKIVELGDYKCPTCQYFSQQVAPQLKKEYIDTGIASLHFMNLTILGPDSNTAALAGQAVYHQNNDAFWKYYDAVYKNQGDERTQWATPEFLTDLARREALPIDYDLLKQDILSKKYQSEVDEQNAFARQNQVTTTPTVFVNGKKLDGFDYNSLKAAIEEARKGE</sequence>
<organism evidence="7 8">
    <name type="scientific">Paenibacillus xerothermodurans</name>
    <dbReference type="NCBI Taxonomy" id="1977292"/>
    <lineage>
        <taxon>Bacteria</taxon>
        <taxon>Bacillati</taxon>
        <taxon>Bacillota</taxon>
        <taxon>Bacilli</taxon>
        <taxon>Bacillales</taxon>
        <taxon>Paenibacillaceae</taxon>
        <taxon>Paenibacillus</taxon>
    </lineage>
</organism>
<dbReference type="AlphaFoldDB" id="A0A2W1NAB3"/>
<dbReference type="SUPFAM" id="SSF52833">
    <property type="entry name" value="Thioredoxin-like"/>
    <property type="match status" value="1"/>
</dbReference>
<dbReference type="GO" id="GO:0016491">
    <property type="term" value="F:oxidoreductase activity"/>
    <property type="evidence" value="ECO:0007669"/>
    <property type="project" value="UniProtKB-KW"/>
</dbReference>
<dbReference type="InterPro" id="IPR012336">
    <property type="entry name" value="Thioredoxin-like_fold"/>
</dbReference>
<dbReference type="PANTHER" id="PTHR13887">
    <property type="entry name" value="GLUTATHIONE S-TRANSFERASE KAPPA"/>
    <property type="match status" value="1"/>
</dbReference>
<keyword evidence="8" id="KW-1185">Reference proteome</keyword>
<dbReference type="InterPro" id="IPR036249">
    <property type="entry name" value="Thioredoxin-like_sf"/>
</dbReference>
<keyword evidence="4" id="KW-1015">Disulfide bond</keyword>
<dbReference type="Proteomes" id="UP000214746">
    <property type="component" value="Unassembled WGS sequence"/>
</dbReference>
<evidence type="ECO:0000256" key="4">
    <source>
        <dbReference type="ARBA" id="ARBA00023157"/>
    </source>
</evidence>